<evidence type="ECO:0000313" key="2">
    <source>
        <dbReference type="Proteomes" id="UP001230649"/>
    </source>
</evidence>
<reference evidence="1" key="1">
    <citation type="submission" date="2023-04" db="EMBL/GenBank/DDBJ databases">
        <title>Draft Genome sequencing of Naganishia species isolated from polar environments using Oxford Nanopore Technology.</title>
        <authorList>
            <person name="Leo P."/>
            <person name="Venkateswaran K."/>
        </authorList>
    </citation>
    <scope>NUCLEOTIDE SEQUENCE</scope>
    <source>
        <strain evidence="1">MNA-CCFEE 5262</strain>
    </source>
</reference>
<dbReference type="Proteomes" id="UP001230649">
    <property type="component" value="Unassembled WGS sequence"/>
</dbReference>
<name>A0ACC2V6A7_9TREE</name>
<dbReference type="EMBL" id="JASBWS010000138">
    <property type="protein sequence ID" value="KAJ9094396.1"/>
    <property type="molecule type" value="Genomic_DNA"/>
</dbReference>
<accession>A0ACC2V6A7</accession>
<gene>
    <name evidence="1" type="ORF">QFC20_006898</name>
</gene>
<proteinExistence type="predicted"/>
<sequence length="177" mass="19215">MRSTTAEEQRSRSPETTPTGGAEKSNAYPKSPSTTVSPLRAKDGIPVNENTSKRAMSAGSILGKRNASAMEQPELSPGENTTFADATFRSSGYGGKHRHQAIDQVVSSAFRRESMISPMDHVSTILKNRRGRTIVSTVLPRPTHESTGPASSVSKHERCIGRIVTETVERRAKRPRG</sequence>
<comment type="caution">
    <text evidence="1">The sequence shown here is derived from an EMBL/GenBank/DDBJ whole genome shotgun (WGS) entry which is preliminary data.</text>
</comment>
<organism evidence="1 2">
    <name type="scientific">Naganishia adeliensis</name>
    <dbReference type="NCBI Taxonomy" id="92952"/>
    <lineage>
        <taxon>Eukaryota</taxon>
        <taxon>Fungi</taxon>
        <taxon>Dikarya</taxon>
        <taxon>Basidiomycota</taxon>
        <taxon>Agaricomycotina</taxon>
        <taxon>Tremellomycetes</taxon>
        <taxon>Filobasidiales</taxon>
        <taxon>Filobasidiaceae</taxon>
        <taxon>Naganishia</taxon>
    </lineage>
</organism>
<keyword evidence="2" id="KW-1185">Reference proteome</keyword>
<protein>
    <submittedName>
        <fullName evidence="1">Uncharacterized protein</fullName>
    </submittedName>
</protein>
<evidence type="ECO:0000313" key="1">
    <source>
        <dbReference type="EMBL" id="KAJ9094396.1"/>
    </source>
</evidence>